<dbReference type="Pfam" id="PF03948">
    <property type="entry name" value="Ribosomal_L9_C"/>
    <property type="match status" value="1"/>
</dbReference>
<dbReference type="NCBIfam" id="TIGR00158">
    <property type="entry name" value="L9"/>
    <property type="match status" value="1"/>
</dbReference>
<evidence type="ECO:0000313" key="9">
    <source>
        <dbReference type="EMBL" id="CEI58729.1"/>
    </source>
</evidence>
<evidence type="ECO:0000256" key="3">
    <source>
        <dbReference type="ARBA" id="ARBA00022884"/>
    </source>
</evidence>
<dbReference type="InterPro" id="IPR020594">
    <property type="entry name" value="Ribosomal_bL9_bac/chp"/>
</dbReference>
<dbReference type="InterPro" id="IPR036791">
    <property type="entry name" value="Ribosomal_bL9_C_sf"/>
</dbReference>
<gene>
    <name evidence="9" type="primary">rplI</name>
    <name evidence="9" type="ORF">PAD_166</name>
</gene>
<keyword evidence="5" id="KW-0687">Ribonucleoprotein</keyword>
<evidence type="ECO:0000256" key="5">
    <source>
        <dbReference type="ARBA" id="ARBA00023274"/>
    </source>
</evidence>
<evidence type="ECO:0000256" key="4">
    <source>
        <dbReference type="ARBA" id="ARBA00022980"/>
    </source>
</evidence>
<evidence type="ECO:0000256" key="7">
    <source>
        <dbReference type="ARBA" id="ARBA00035456"/>
    </source>
</evidence>
<comment type="similarity">
    <text evidence="1">Belongs to the bacterial ribosomal protein bL9 family.</text>
</comment>
<proteinExistence type="inferred from homology"/>
<dbReference type="GO" id="GO:0019843">
    <property type="term" value="F:rRNA binding"/>
    <property type="evidence" value="ECO:0007669"/>
    <property type="project" value="UniProtKB-KW"/>
</dbReference>
<dbReference type="Gene3D" id="3.10.430.100">
    <property type="entry name" value="Ribosomal protein L9, C-terminal domain"/>
    <property type="match status" value="1"/>
</dbReference>
<dbReference type="InterPro" id="IPR020069">
    <property type="entry name" value="Ribosomal_bL9_C"/>
</dbReference>
<evidence type="ECO:0000259" key="8">
    <source>
        <dbReference type="PROSITE" id="PS00651"/>
    </source>
</evidence>
<dbReference type="Pfam" id="PF01281">
    <property type="entry name" value="Ribosomal_L9_N"/>
    <property type="match status" value="1"/>
</dbReference>
<dbReference type="GO" id="GO:1990904">
    <property type="term" value="C:ribonucleoprotein complex"/>
    <property type="evidence" value="ECO:0007669"/>
    <property type="project" value="UniProtKB-KW"/>
</dbReference>
<dbReference type="KEGG" id="plc:PAD_166"/>
<dbReference type="InterPro" id="IPR000244">
    <property type="entry name" value="Ribosomal_bL9"/>
</dbReference>
<evidence type="ECO:0000256" key="2">
    <source>
        <dbReference type="ARBA" id="ARBA00022730"/>
    </source>
</evidence>
<dbReference type="InterPro" id="IPR020070">
    <property type="entry name" value="Ribosomal_bL9_N"/>
</dbReference>
<feature type="domain" description="Ribosomal protein L9" evidence="8">
    <location>
        <begin position="13"/>
        <end position="40"/>
    </location>
</feature>
<dbReference type="InterPro" id="IPR009027">
    <property type="entry name" value="Ribosomal_bL9/RNase_H1_N"/>
</dbReference>
<dbReference type="SUPFAM" id="SSF55658">
    <property type="entry name" value="L9 N-domain-like"/>
    <property type="match status" value="1"/>
</dbReference>
<keyword evidence="4 9" id="KW-0689">Ribosomal protein</keyword>
<dbReference type="PROSITE" id="PS00651">
    <property type="entry name" value="RIBOSOMAL_L9"/>
    <property type="match status" value="1"/>
</dbReference>
<dbReference type="GO" id="GO:0003735">
    <property type="term" value="F:structural constituent of ribosome"/>
    <property type="evidence" value="ECO:0007669"/>
    <property type="project" value="InterPro"/>
</dbReference>
<dbReference type="GO" id="GO:0006412">
    <property type="term" value="P:translation"/>
    <property type="evidence" value="ECO:0007669"/>
    <property type="project" value="InterPro"/>
</dbReference>
<dbReference type="Proteomes" id="UP000032800">
    <property type="component" value="Chromosome I"/>
</dbReference>
<protein>
    <recommendedName>
        <fullName evidence="6">Large ribosomal subunit protein bL9</fullName>
    </recommendedName>
    <alternativeName>
        <fullName evidence="7">50S ribosomal protein L9</fullName>
    </alternativeName>
</protein>
<evidence type="ECO:0000256" key="1">
    <source>
        <dbReference type="ARBA" id="ARBA00010605"/>
    </source>
</evidence>
<keyword evidence="2" id="KW-0699">rRNA-binding</keyword>
<evidence type="ECO:0000313" key="10">
    <source>
        <dbReference type="Proteomes" id="UP000032800"/>
    </source>
</evidence>
<dbReference type="InterPro" id="IPR036935">
    <property type="entry name" value="Ribosomal_bL9_N_sf"/>
</dbReference>
<accession>A0A8D9NB40</accession>
<dbReference type="Gene3D" id="3.40.5.10">
    <property type="entry name" value="Ribosomal protein L9, N-terminal domain"/>
    <property type="match status" value="1"/>
</dbReference>
<sequence>MKVILLEKNLKLGKLGDLVNVKKGYARNYLLKKKLAIIANKLNIDFFNKKRNSFINLYKLRIKKNKKILEKLKKLNINLFLKSGPTGKLFGSIGRRYLSNFFYEKYGIKINKNEINLNKNIIKKIGKYTIKLYEKINIIINVKC</sequence>
<dbReference type="KEGG" id="pli:PLF_166"/>
<dbReference type="SUPFAM" id="SSF55653">
    <property type="entry name" value="Ribosomal protein L9 C-domain"/>
    <property type="match status" value="1"/>
</dbReference>
<evidence type="ECO:0000256" key="6">
    <source>
        <dbReference type="ARBA" id="ARBA00035292"/>
    </source>
</evidence>
<reference evidence="9 10" key="1">
    <citation type="journal article" date="2015" name="Genome Biol. Evol.">
        <title>Genome evolution in the primary endosymbiont of whiteflies sheds light on their divergence.</title>
        <authorList>
            <person name="Santos-Garcia D."/>
            <person name="Vargas-Chavez C."/>
            <person name="Moya A."/>
            <person name="Latorre A."/>
            <person name="Silva"/>
            <person name="F J."/>
        </authorList>
    </citation>
    <scope>NUCLEOTIDE SEQUENCE [LARGE SCALE GENOMIC DNA]</scope>
    <source>
        <strain evidence="10">AD-VLC</strain>
    </source>
</reference>
<dbReference type="AlphaFoldDB" id="A0A8D9NB40"/>
<dbReference type="EMBL" id="LN649255">
    <property type="protein sequence ID" value="CEI58729.1"/>
    <property type="molecule type" value="Genomic_DNA"/>
</dbReference>
<keyword evidence="3" id="KW-0694">RNA-binding</keyword>
<organism evidence="9 10">
    <name type="scientific">Candidatus Portiera aleyrodidarum</name>
    <name type="common">primary endosymbiont of Bemisia tabaci</name>
    <dbReference type="NCBI Taxonomy" id="91844"/>
    <lineage>
        <taxon>Bacteria</taxon>
        <taxon>Pseudomonadati</taxon>
        <taxon>Pseudomonadota</taxon>
        <taxon>Gammaproteobacteria</taxon>
        <taxon>Candidatus Johnevansiales</taxon>
        <taxon>Candidatus Johnevansiaceae</taxon>
        <taxon>Candidatus Portiera</taxon>
    </lineage>
</organism>
<name>A0A8D9NB40_9GAMM</name>
<dbReference type="RefSeq" id="WP_219848278.1">
    <property type="nucleotide sequence ID" value="NZ_LN649255.1"/>
</dbReference>
<dbReference type="GO" id="GO:0005840">
    <property type="term" value="C:ribosome"/>
    <property type="evidence" value="ECO:0007669"/>
    <property type="project" value="UniProtKB-KW"/>
</dbReference>
<dbReference type="PANTHER" id="PTHR21368">
    <property type="entry name" value="50S RIBOSOMAL PROTEIN L9"/>
    <property type="match status" value="1"/>
</dbReference>